<sequence length="59" mass="6709">MRPMMGFHIPLLLLLSCASCRVKVTKLCGRYSFPCLLYVSSSRRFAARGLPRKSRGYGR</sequence>
<gene>
    <name evidence="2" type="ordered locus">CND06140</name>
</gene>
<dbReference type="RefSeq" id="XP_570657.1">
    <property type="nucleotide sequence ID" value="XM_570657.2"/>
</dbReference>
<dbReference type="EMBL" id="AE017344">
    <property type="protein sequence ID" value="AAW43350.1"/>
    <property type="molecule type" value="Genomic_DNA"/>
</dbReference>
<dbReference type="HOGENOM" id="CLU_2960684_0_0_1"/>
<feature type="signal peptide" evidence="1">
    <location>
        <begin position="1"/>
        <end position="19"/>
    </location>
</feature>
<organism evidence="2 3">
    <name type="scientific">Cryptococcus deneoformans (strain JEC21 / ATCC MYA-565)</name>
    <name type="common">Cryptococcus neoformans var. neoformans serotype D</name>
    <dbReference type="NCBI Taxonomy" id="214684"/>
    <lineage>
        <taxon>Eukaryota</taxon>
        <taxon>Fungi</taxon>
        <taxon>Dikarya</taxon>
        <taxon>Basidiomycota</taxon>
        <taxon>Agaricomycotina</taxon>
        <taxon>Tremellomycetes</taxon>
        <taxon>Tremellales</taxon>
        <taxon>Cryptococcaceae</taxon>
        <taxon>Cryptococcus</taxon>
        <taxon>Cryptococcus neoformans species complex</taxon>
    </lineage>
</organism>
<name>Q5KHK6_CRYD1</name>
<dbReference type="Proteomes" id="UP000002149">
    <property type="component" value="Chromosome 4"/>
</dbReference>
<proteinExistence type="predicted"/>
<keyword evidence="3" id="KW-1185">Reference proteome</keyword>
<evidence type="ECO:0008006" key="4">
    <source>
        <dbReference type="Google" id="ProtNLM"/>
    </source>
</evidence>
<dbReference type="InParanoid" id="Q5KHK6"/>
<evidence type="ECO:0000313" key="2">
    <source>
        <dbReference type="EMBL" id="AAW43350.1"/>
    </source>
</evidence>
<dbReference type="VEuPathDB" id="FungiDB:CND06140"/>
<evidence type="ECO:0000256" key="1">
    <source>
        <dbReference type="SAM" id="SignalP"/>
    </source>
</evidence>
<dbReference type="KEGG" id="cne:CND06140"/>
<dbReference type="PaxDb" id="214684-Q5KHK6"/>
<accession>Q5KHK6</accession>
<reference evidence="2 3" key="1">
    <citation type="journal article" date="2005" name="Science">
        <title>The genome of the basidiomycetous yeast and human pathogen Cryptococcus neoformans.</title>
        <authorList>
            <person name="Loftus B.J."/>
            <person name="Fung E."/>
            <person name="Roncaglia P."/>
            <person name="Rowley D."/>
            <person name="Amedeo P."/>
            <person name="Bruno D."/>
            <person name="Vamathevan J."/>
            <person name="Miranda M."/>
            <person name="Anderson I.J."/>
            <person name="Fraser J.A."/>
            <person name="Allen J.E."/>
            <person name="Bosdet I.E."/>
            <person name="Brent M.R."/>
            <person name="Chiu R."/>
            <person name="Doering T.L."/>
            <person name="Donlin M.J."/>
            <person name="D'Souza C.A."/>
            <person name="Fox D.S."/>
            <person name="Grinberg V."/>
            <person name="Fu J."/>
            <person name="Fukushima M."/>
            <person name="Haas B.J."/>
            <person name="Huang J.C."/>
            <person name="Janbon G."/>
            <person name="Jones S.J."/>
            <person name="Koo H.L."/>
            <person name="Krzywinski M.I."/>
            <person name="Kwon-Chung J.K."/>
            <person name="Lengeler K.B."/>
            <person name="Maiti R."/>
            <person name="Marra M.A."/>
            <person name="Marra R.E."/>
            <person name="Mathewson C.A."/>
            <person name="Mitchell T.G."/>
            <person name="Pertea M."/>
            <person name="Riggs F.R."/>
            <person name="Salzberg S.L."/>
            <person name="Schein J.E."/>
            <person name="Shvartsbeyn A."/>
            <person name="Shin H."/>
            <person name="Shumway M."/>
            <person name="Specht C.A."/>
            <person name="Suh B.B."/>
            <person name="Tenney A."/>
            <person name="Utterback T.R."/>
            <person name="Wickes B.L."/>
            <person name="Wortman J.R."/>
            <person name="Wye N.H."/>
            <person name="Kronstad J.W."/>
            <person name="Lodge J.K."/>
            <person name="Heitman J."/>
            <person name="Davis R.W."/>
            <person name="Fraser C.M."/>
            <person name="Hyman R.W."/>
        </authorList>
    </citation>
    <scope>NUCLEOTIDE SEQUENCE [LARGE SCALE GENOMIC DNA]</scope>
    <source>
        <strain evidence="3">JEC21 / ATCC MYA-565</strain>
    </source>
</reference>
<dbReference type="PROSITE" id="PS51257">
    <property type="entry name" value="PROKAR_LIPOPROTEIN"/>
    <property type="match status" value="1"/>
</dbReference>
<evidence type="ECO:0000313" key="3">
    <source>
        <dbReference type="Proteomes" id="UP000002149"/>
    </source>
</evidence>
<protein>
    <recommendedName>
        <fullName evidence="4">Secreted protein</fullName>
    </recommendedName>
</protein>
<dbReference type="AlphaFoldDB" id="Q5KHK6"/>
<keyword evidence="1" id="KW-0732">Signal</keyword>
<dbReference type="GeneID" id="3257295"/>
<feature type="chain" id="PRO_5004258613" description="Secreted protein" evidence="1">
    <location>
        <begin position="20"/>
        <end position="59"/>
    </location>
</feature>
<dbReference type="STRING" id="214684.Q5KHK6"/>